<evidence type="ECO:0000313" key="3">
    <source>
        <dbReference type="Proteomes" id="UP000535491"/>
    </source>
</evidence>
<evidence type="ECO:0000313" key="2">
    <source>
        <dbReference type="EMBL" id="MBA4493624.1"/>
    </source>
</evidence>
<dbReference type="PIRSF" id="PIRSF031501">
    <property type="entry name" value="QueT"/>
    <property type="match status" value="1"/>
</dbReference>
<keyword evidence="1" id="KW-1133">Transmembrane helix</keyword>
<name>A0A7W2A7Z2_9BACL</name>
<accession>A0A7W2A7Z2</accession>
<feature type="transmembrane region" description="Helical" evidence="1">
    <location>
        <begin position="66"/>
        <end position="85"/>
    </location>
</feature>
<evidence type="ECO:0000256" key="1">
    <source>
        <dbReference type="SAM" id="Phobius"/>
    </source>
</evidence>
<organism evidence="2 3">
    <name type="scientific">Paenactinomyces guangxiensis</name>
    <dbReference type="NCBI Taxonomy" id="1490290"/>
    <lineage>
        <taxon>Bacteria</taxon>
        <taxon>Bacillati</taxon>
        <taxon>Bacillota</taxon>
        <taxon>Bacilli</taxon>
        <taxon>Bacillales</taxon>
        <taxon>Thermoactinomycetaceae</taxon>
        <taxon>Paenactinomyces</taxon>
    </lineage>
</organism>
<dbReference type="PANTHER" id="PTHR40044">
    <property type="entry name" value="INTEGRAL MEMBRANE PROTEIN-RELATED"/>
    <property type="match status" value="1"/>
</dbReference>
<comment type="caution">
    <text evidence="2">The sequence shown here is derived from an EMBL/GenBank/DDBJ whole genome shotgun (WGS) entry which is preliminary data.</text>
</comment>
<protein>
    <submittedName>
        <fullName evidence="2">QueT transporter family protein</fullName>
    </submittedName>
</protein>
<keyword evidence="1" id="KW-0812">Transmembrane</keyword>
<feature type="transmembrane region" description="Helical" evidence="1">
    <location>
        <begin position="38"/>
        <end position="60"/>
    </location>
</feature>
<dbReference type="Pfam" id="PF06177">
    <property type="entry name" value="QueT"/>
    <property type="match status" value="1"/>
</dbReference>
<sequence>MSVRKLTTIAFIAALYASLTYVFAPLSYNYIQFRISEMLTVLPYITPLAVPGLFIGAIISNIGSPLGIYDVIFGGLASLIAAWLTSKMPNRWLAPLPPVIVNAVIVGTVLGAIANLPGLTVPLAMLWVGVGELAVCYLLGIPFLYLMERYQHVIPGLNKRK</sequence>
<keyword evidence="1" id="KW-0472">Membrane</keyword>
<dbReference type="PANTHER" id="PTHR40044:SF1">
    <property type="entry name" value="INTEGRAL MEMBRANE PROTEIN"/>
    <property type="match status" value="1"/>
</dbReference>
<feature type="transmembrane region" description="Helical" evidence="1">
    <location>
        <begin position="92"/>
        <end position="114"/>
    </location>
</feature>
<dbReference type="InterPro" id="IPR010387">
    <property type="entry name" value="QueT"/>
</dbReference>
<dbReference type="AlphaFoldDB" id="A0A7W2A7Z2"/>
<gene>
    <name evidence="2" type="ORF">H1191_04825</name>
</gene>
<reference evidence="2 3" key="1">
    <citation type="submission" date="2020-07" db="EMBL/GenBank/DDBJ databases">
        <authorList>
            <person name="Feng H."/>
        </authorList>
    </citation>
    <scope>NUCLEOTIDE SEQUENCE [LARGE SCALE GENOMIC DNA]</scope>
    <source>
        <strain evidence="3">s-10</strain>
    </source>
</reference>
<feature type="transmembrane region" description="Helical" evidence="1">
    <location>
        <begin position="6"/>
        <end position="26"/>
    </location>
</feature>
<keyword evidence="3" id="KW-1185">Reference proteome</keyword>
<proteinExistence type="predicted"/>
<feature type="transmembrane region" description="Helical" evidence="1">
    <location>
        <begin position="126"/>
        <end position="147"/>
    </location>
</feature>
<dbReference type="Proteomes" id="UP000535491">
    <property type="component" value="Unassembled WGS sequence"/>
</dbReference>
<dbReference type="EMBL" id="JACEIQ010000003">
    <property type="protein sequence ID" value="MBA4493624.1"/>
    <property type="molecule type" value="Genomic_DNA"/>
</dbReference>